<dbReference type="eggNOG" id="COG2899">
    <property type="taxonomic scope" value="Bacteria"/>
</dbReference>
<feature type="transmembrane region" description="Helical" evidence="1">
    <location>
        <begin position="31"/>
        <end position="48"/>
    </location>
</feature>
<dbReference type="Proteomes" id="UP000053405">
    <property type="component" value="Unassembled WGS sequence"/>
</dbReference>
<dbReference type="PANTHER" id="PTHR30238">
    <property type="entry name" value="MEMBRANE BOUND PREDICTED REDOX MODULATOR"/>
    <property type="match status" value="1"/>
</dbReference>
<comment type="caution">
    <text evidence="2">The sequence shown here is derived from an EMBL/GenBank/DDBJ whole genome shotgun (WGS) entry which is preliminary data.</text>
</comment>
<dbReference type="STRING" id="1121927.GOHSU_03_00210"/>
<dbReference type="InterPro" id="IPR007427">
    <property type="entry name" value="DUF475"/>
</dbReference>
<name>L7L7V0_9ACTN</name>
<feature type="transmembrane region" description="Helical" evidence="1">
    <location>
        <begin position="5"/>
        <end position="25"/>
    </location>
</feature>
<feature type="transmembrane region" description="Helical" evidence="1">
    <location>
        <begin position="319"/>
        <end position="337"/>
    </location>
</feature>
<feature type="transmembrane region" description="Helical" evidence="1">
    <location>
        <begin position="252"/>
        <end position="277"/>
    </location>
</feature>
<feature type="transmembrane region" description="Helical" evidence="1">
    <location>
        <begin position="283"/>
        <end position="307"/>
    </location>
</feature>
<evidence type="ECO:0000313" key="2">
    <source>
        <dbReference type="EMBL" id="GAC56127.1"/>
    </source>
</evidence>
<dbReference type="PANTHER" id="PTHR30238:SF4">
    <property type="entry name" value="SLL1022 PROTEIN"/>
    <property type="match status" value="1"/>
</dbReference>
<sequence length="380" mass="40519">MIARLVARTFGLSIAVTVAALVVAYLYGGPAALFVCAILAILEISLSFDNAVMNATVLQRMNAFWQKMFLTVGVLIAVFGMRVLFPLVIVWAVAGLAPAAALDLALNPPAVETADQPSYQTIMVQAHPQIAALGGMFLLLIFLNYAFDEDRRVWGRFVEHWLARLGRVRHAAIIVALAVLLICAQIVDPAHRSSVLTSGVIGILLYLSIQGLTAMFDDDELPDTLDPAVPDPSSTRPAERDRPAHLPVGGKAAFMLFLYLEMLDASFSFDGVIGAFAITSDPILIALGLGFIGAMFVRSITVFLVRAGTLTEYRYLENGAHWAIGALAAVLLVSLKVEVNEVISGLVGVVFIVAAMISSIRANRADARAATQTAAGVSGP</sequence>
<dbReference type="AlphaFoldDB" id="L7L7V0"/>
<accession>L7L7V0</accession>
<reference evidence="2 3" key="1">
    <citation type="submission" date="2012-12" db="EMBL/GenBank/DDBJ databases">
        <title>Whole genome shotgun sequence of Gordonia hirsuta NBRC 16056.</title>
        <authorList>
            <person name="Isaki-Nakamura S."/>
            <person name="Hosoyama A."/>
            <person name="Tsuchikane K."/>
            <person name="Katsumata H."/>
            <person name="Baba S."/>
            <person name="Yamazaki S."/>
            <person name="Fujita N."/>
        </authorList>
    </citation>
    <scope>NUCLEOTIDE SEQUENCE [LARGE SCALE GENOMIC DNA]</scope>
    <source>
        <strain evidence="2 3">NBRC 16056</strain>
    </source>
</reference>
<dbReference type="Pfam" id="PF04332">
    <property type="entry name" value="DUF475"/>
    <property type="match status" value="1"/>
</dbReference>
<evidence type="ECO:0000313" key="3">
    <source>
        <dbReference type="Proteomes" id="UP000053405"/>
    </source>
</evidence>
<feature type="transmembrane region" description="Helical" evidence="1">
    <location>
        <begin position="130"/>
        <end position="147"/>
    </location>
</feature>
<dbReference type="EMBL" id="BANT01000003">
    <property type="protein sequence ID" value="GAC56127.1"/>
    <property type="molecule type" value="Genomic_DNA"/>
</dbReference>
<feature type="transmembrane region" description="Helical" evidence="1">
    <location>
        <begin position="343"/>
        <end position="360"/>
    </location>
</feature>
<organism evidence="2 3">
    <name type="scientific">Gordonia hirsuta DSM 44140 = NBRC 16056</name>
    <dbReference type="NCBI Taxonomy" id="1121927"/>
    <lineage>
        <taxon>Bacteria</taxon>
        <taxon>Bacillati</taxon>
        <taxon>Actinomycetota</taxon>
        <taxon>Actinomycetes</taxon>
        <taxon>Mycobacteriales</taxon>
        <taxon>Gordoniaceae</taxon>
        <taxon>Gordonia</taxon>
    </lineage>
</organism>
<gene>
    <name evidence="2" type="ORF">GOHSU_03_00210</name>
</gene>
<proteinExistence type="predicted"/>
<keyword evidence="3" id="KW-1185">Reference proteome</keyword>
<keyword evidence="1" id="KW-0812">Transmembrane</keyword>
<evidence type="ECO:0000256" key="1">
    <source>
        <dbReference type="SAM" id="Phobius"/>
    </source>
</evidence>
<protein>
    <recommendedName>
        <fullName evidence="4">DUF475 domain-containing protein</fullName>
    </recommendedName>
</protein>
<dbReference type="NCBIfam" id="NF010613">
    <property type="entry name" value="PRK14013.1-3"/>
    <property type="match status" value="1"/>
</dbReference>
<feature type="transmembrane region" description="Helical" evidence="1">
    <location>
        <begin position="168"/>
        <end position="187"/>
    </location>
</feature>
<feature type="transmembrane region" description="Helical" evidence="1">
    <location>
        <begin position="193"/>
        <end position="209"/>
    </location>
</feature>
<keyword evidence="1" id="KW-1133">Transmembrane helix</keyword>
<keyword evidence="1" id="KW-0472">Membrane</keyword>
<feature type="transmembrane region" description="Helical" evidence="1">
    <location>
        <begin position="69"/>
        <end position="94"/>
    </location>
</feature>
<evidence type="ECO:0008006" key="4">
    <source>
        <dbReference type="Google" id="ProtNLM"/>
    </source>
</evidence>